<feature type="chain" id="PRO_5003606250" description="DUF3078 domain-containing protein" evidence="1">
    <location>
        <begin position="23"/>
        <end position="321"/>
    </location>
</feature>
<keyword evidence="1" id="KW-0732">Signal</keyword>
<feature type="signal peptide" evidence="1">
    <location>
        <begin position="1"/>
        <end position="22"/>
    </location>
</feature>
<name>H6RHU4_9BACT</name>
<sequence length="321" mass="36940">MKKILLYTFLLLSFIGFSQDKAEEGEGEGEEGWNKSGKITLLINQSAFLNWQPGGDNSFAGNLNLNYDLNYQKGDWTWDNKILASYGLTNNKDASASAARRKDLGYRKTDDQLGFNSILGKKIKRLWSTSFFMNFNTQFTDGYDYEDDFIDQNPTLSNEDFTTAGFFKPAYWSFGLGLLWKKNDYLNVNFSPLAIKYTFINSEVFTYNDDDPNAVYYQSSNVVKTYGVAPGDSYLFEFGLNIRAYYKFDIMKNINMENIFTVFSDYLDKPQNVDINYTMNLVMKINDVFSTNLTFQTIYDEDAYSGFQIREVFGLGVNVKL</sequence>
<evidence type="ECO:0008006" key="3">
    <source>
        <dbReference type="Google" id="ProtNLM"/>
    </source>
</evidence>
<protein>
    <recommendedName>
        <fullName evidence="3">DUF3078 domain-containing protein</fullName>
    </recommendedName>
</protein>
<organism evidence="2">
    <name type="scientific">uncultured Flavobacteriia bacterium</name>
    <dbReference type="NCBI Taxonomy" id="212695"/>
    <lineage>
        <taxon>Bacteria</taxon>
        <taxon>Pseudomonadati</taxon>
        <taxon>Bacteroidota</taxon>
        <taxon>Flavobacteriia</taxon>
        <taxon>environmental samples</taxon>
    </lineage>
</organism>
<dbReference type="AlphaFoldDB" id="H6RHU4"/>
<reference evidence="2" key="1">
    <citation type="journal article" date="2012" name="Environ. Microbiol.">
        <title>Genomic content of uncultured Bacteroidetes from contrasting oceanic provinces in the North Atlantic Ocean.</title>
        <authorList>
            <person name="Gomez-Pereira P.R."/>
            <person name="Schuler M."/>
            <person name="Fuchs B.M."/>
            <person name="Bennke C."/>
            <person name="Teeling H."/>
            <person name="Waldmann J."/>
            <person name="Richter M."/>
            <person name="Barbe V."/>
            <person name="Bataille E."/>
            <person name="Glockner F.O."/>
            <person name="Amann R."/>
        </authorList>
    </citation>
    <scope>NUCLEOTIDE SEQUENCE</scope>
</reference>
<evidence type="ECO:0000256" key="1">
    <source>
        <dbReference type="SAM" id="SignalP"/>
    </source>
</evidence>
<reference evidence="2" key="2">
    <citation type="submission" date="2012-02" db="EMBL/GenBank/DDBJ databases">
        <authorList>
            <person name="Genoscope - CEA"/>
        </authorList>
    </citation>
    <scope>NUCLEOTIDE SEQUENCE</scope>
</reference>
<dbReference type="EMBL" id="FO117613">
    <property type="protein sequence ID" value="CCG00605.1"/>
    <property type="molecule type" value="Genomic_DNA"/>
</dbReference>
<evidence type="ECO:0000313" key="2">
    <source>
        <dbReference type="EMBL" id="CCG00605.1"/>
    </source>
</evidence>
<gene>
    <name evidence="2" type="ORF">VIS_S3DIC30006</name>
</gene>
<dbReference type="InterPro" id="IPR021428">
    <property type="entry name" value="DUF3078"/>
</dbReference>
<dbReference type="Pfam" id="PF11276">
    <property type="entry name" value="DUF3078"/>
    <property type="match status" value="1"/>
</dbReference>
<accession>H6RHU4</accession>
<proteinExistence type="predicted"/>